<feature type="signal peptide" evidence="1">
    <location>
        <begin position="1"/>
        <end position="19"/>
    </location>
</feature>
<evidence type="ECO:0000256" key="1">
    <source>
        <dbReference type="SAM" id="SignalP"/>
    </source>
</evidence>
<keyword evidence="1" id="KW-0732">Signal</keyword>
<evidence type="ECO:0000313" key="3">
    <source>
        <dbReference type="EMBL" id="JAC68559.1"/>
    </source>
</evidence>
<dbReference type="InterPro" id="IPR005069">
    <property type="entry name" value="Nucl-diP-sugar_transferase"/>
</dbReference>
<dbReference type="AlphaFoldDB" id="A0A061RCR6"/>
<dbReference type="GO" id="GO:0016757">
    <property type="term" value="F:glycosyltransferase activity"/>
    <property type="evidence" value="ECO:0007669"/>
    <property type="project" value="TreeGrafter"/>
</dbReference>
<sequence>MFYIKLLAVLSLLLPLGKSITELGRGCICSPRTPAVETAQGHFVQEANSSRIEEDFNLFLAKQSIPSAHGQPTVVVVVANKGHAELVNNLICSLNSTGITKYVLFASDSESYKFYRSTGYVGVWYEPTLFAEDTPADAIDFSKGKEHLRRWTTFNRQRAKVARYVVERGYDILFTDADVVFHRNVVPELQYKSRFVSALFLWDGPTSGRESPAKANAGFYYLRAGPSALSFLDKVLSRLDGVEAGTAEGDQTSFNRALVDRPPVASYALLDNSTYLCGHTLKRHLDWPGFHLKASKGPAKVSETEPVAVVHVNWTGSLAEKKRLLLRSGFWHLCKGLGPKKYEEHLRATGEWFDAESLARRPLKRKRAKARGR</sequence>
<proteinExistence type="predicted"/>
<keyword evidence="3" id="KW-0808">Transferase</keyword>
<name>A0A061RCR6_9CHLO</name>
<protein>
    <submittedName>
        <fullName evidence="3">Glycosyl transferase family gt77 hemi-cellulose cell wall biosynthesis</fullName>
    </submittedName>
</protein>
<feature type="domain" description="Nucleotide-diphospho-sugar transferase" evidence="2">
    <location>
        <begin position="99"/>
        <end position="322"/>
    </location>
</feature>
<dbReference type="InterPro" id="IPR052636">
    <property type="entry name" value="UDP-D-xylose:L-fucose_XylT"/>
</dbReference>
<reference evidence="3" key="1">
    <citation type="submission" date="2014-05" db="EMBL/GenBank/DDBJ databases">
        <title>The transcriptome of the halophilic microalga Tetraselmis sp. GSL018 isolated from the Great Salt Lake, Utah.</title>
        <authorList>
            <person name="Jinkerson R.E."/>
            <person name="D'Adamo S."/>
            <person name="Posewitz M.C."/>
        </authorList>
    </citation>
    <scope>NUCLEOTIDE SEQUENCE</scope>
    <source>
        <strain evidence="3">GSL018</strain>
    </source>
</reference>
<evidence type="ECO:0000259" key="2">
    <source>
        <dbReference type="Pfam" id="PF03407"/>
    </source>
</evidence>
<accession>A0A061RCR6</accession>
<dbReference type="EMBL" id="GBEZ01017810">
    <property type="protein sequence ID" value="JAC68559.1"/>
    <property type="molecule type" value="Transcribed_RNA"/>
</dbReference>
<dbReference type="Pfam" id="PF03407">
    <property type="entry name" value="Nucleotid_trans"/>
    <property type="match status" value="1"/>
</dbReference>
<dbReference type="PANTHER" id="PTHR47032">
    <property type="entry name" value="UDP-D-XYLOSE:L-FUCOSE ALPHA-1,3-D-XYLOSYLTRANSFERASE-RELATED"/>
    <property type="match status" value="1"/>
</dbReference>
<feature type="chain" id="PRO_5001609591" evidence="1">
    <location>
        <begin position="20"/>
        <end position="373"/>
    </location>
</feature>
<dbReference type="GO" id="GO:0005794">
    <property type="term" value="C:Golgi apparatus"/>
    <property type="evidence" value="ECO:0007669"/>
    <property type="project" value="TreeGrafter"/>
</dbReference>
<dbReference type="PANTHER" id="PTHR47032:SF1">
    <property type="entry name" value="UDP-D-XYLOSE:L-FUCOSE ALPHA-1,3-D-XYLOSYLTRANSFERASE-RELATED"/>
    <property type="match status" value="1"/>
</dbReference>
<gene>
    <name evidence="3" type="ORF">TSPGSL018_8432</name>
</gene>
<organism evidence="3">
    <name type="scientific">Tetraselmis sp. GSL018</name>
    <dbReference type="NCBI Taxonomy" id="582737"/>
    <lineage>
        <taxon>Eukaryota</taxon>
        <taxon>Viridiplantae</taxon>
        <taxon>Chlorophyta</taxon>
        <taxon>core chlorophytes</taxon>
        <taxon>Chlorodendrophyceae</taxon>
        <taxon>Chlorodendrales</taxon>
        <taxon>Chlorodendraceae</taxon>
        <taxon>Tetraselmis</taxon>
    </lineage>
</organism>